<dbReference type="Proteomes" id="UP000838756">
    <property type="component" value="Unassembled WGS sequence"/>
</dbReference>
<evidence type="ECO:0000313" key="2">
    <source>
        <dbReference type="Proteomes" id="UP000838756"/>
    </source>
</evidence>
<gene>
    <name evidence="1" type="primary">jg26084</name>
    <name evidence="1" type="ORF">PAEG_LOCUS6230</name>
</gene>
<accession>A0A8S4QY56</accession>
<feature type="non-terminal residue" evidence="1">
    <location>
        <position position="51"/>
    </location>
</feature>
<organism evidence="1 2">
    <name type="scientific">Pararge aegeria aegeria</name>
    <dbReference type="NCBI Taxonomy" id="348720"/>
    <lineage>
        <taxon>Eukaryota</taxon>
        <taxon>Metazoa</taxon>
        <taxon>Ecdysozoa</taxon>
        <taxon>Arthropoda</taxon>
        <taxon>Hexapoda</taxon>
        <taxon>Insecta</taxon>
        <taxon>Pterygota</taxon>
        <taxon>Neoptera</taxon>
        <taxon>Endopterygota</taxon>
        <taxon>Lepidoptera</taxon>
        <taxon>Glossata</taxon>
        <taxon>Ditrysia</taxon>
        <taxon>Papilionoidea</taxon>
        <taxon>Nymphalidae</taxon>
        <taxon>Satyrinae</taxon>
        <taxon>Satyrini</taxon>
        <taxon>Parargina</taxon>
        <taxon>Pararge</taxon>
    </lineage>
</organism>
<comment type="caution">
    <text evidence="1">The sequence shown here is derived from an EMBL/GenBank/DDBJ whole genome shotgun (WGS) entry which is preliminary data.</text>
</comment>
<name>A0A8S4QY56_9NEOP</name>
<evidence type="ECO:0000313" key="1">
    <source>
        <dbReference type="EMBL" id="CAH2218396.1"/>
    </source>
</evidence>
<dbReference type="AlphaFoldDB" id="A0A8S4QY56"/>
<keyword evidence="2" id="KW-1185">Reference proteome</keyword>
<proteinExistence type="predicted"/>
<dbReference type="OrthoDB" id="7427488at2759"/>
<sequence>MYVEVEGTLPWERWSWSAPQEPIEYFFRRHEINNNFPIKNPDVVCDCPPNK</sequence>
<protein>
    <submittedName>
        <fullName evidence="1">Jg26084 protein</fullName>
    </submittedName>
</protein>
<dbReference type="EMBL" id="CAKXAJ010019514">
    <property type="protein sequence ID" value="CAH2218396.1"/>
    <property type="molecule type" value="Genomic_DNA"/>
</dbReference>
<reference evidence="1" key="1">
    <citation type="submission" date="2022-03" db="EMBL/GenBank/DDBJ databases">
        <authorList>
            <person name="Lindestad O."/>
        </authorList>
    </citation>
    <scope>NUCLEOTIDE SEQUENCE</scope>
</reference>